<keyword evidence="14" id="KW-1185">Reference proteome</keyword>
<evidence type="ECO:0000313" key="14">
    <source>
        <dbReference type="Proteomes" id="UP000070412"/>
    </source>
</evidence>
<feature type="region of interest" description="Disordered" evidence="10">
    <location>
        <begin position="740"/>
        <end position="764"/>
    </location>
</feature>
<dbReference type="AlphaFoldDB" id="A0A834REL8"/>
<evidence type="ECO:0000313" key="12">
    <source>
        <dbReference type="EMBL" id="KAF7495197.1"/>
    </source>
</evidence>
<gene>
    <name evidence="12" type="primary">SSS_9g</name>
    <name evidence="12" type="ORF">SSS_9</name>
</gene>
<evidence type="ECO:0000256" key="2">
    <source>
        <dbReference type="ARBA" id="ARBA00022473"/>
    </source>
</evidence>
<keyword evidence="5" id="KW-0238">DNA-binding</keyword>
<dbReference type="EMBL" id="WVUK01000050">
    <property type="protein sequence ID" value="KAF7495197.1"/>
    <property type="molecule type" value="Genomic_DNA"/>
</dbReference>
<feature type="compositionally biased region" description="Polar residues" evidence="10">
    <location>
        <begin position="753"/>
        <end position="764"/>
    </location>
</feature>
<feature type="region of interest" description="Disordered" evidence="10">
    <location>
        <begin position="248"/>
        <end position="276"/>
    </location>
</feature>
<keyword evidence="3" id="KW-0221">Differentiation</keyword>
<dbReference type="InterPro" id="IPR057321">
    <property type="entry name" value="RFX1-4/6/8-like_BCD"/>
</dbReference>
<comment type="subcellular location">
    <subcellularLocation>
        <location evidence="1">Nucleus</location>
    </subcellularLocation>
</comment>
<evidence type="ECO:0000256" key="9">
    <source>
        <dbReference type="ARBA" id="ARBA00077088"/>
    </source>
</evidence>
<dbReference type="InterPro" id="IPR003150">
    <property type="entry name" value="DNA-bd_RFX"/>
</dbReference>
<feature type="compositionally biased region" description="Polar residues" evidence="10">
    <location>
        <begin position="8"/>
        <end position="21"/>
    </location>
</feature>
<keyword evidence="7" id="KW-0539">Nucleus</keyword>
<dbReference type="GO" id="GO:0030154">
    <property type="term" value="P:cell differentiation"/>
    <property type="evidence" value="ECO:0007669"/>
    <property type="project" value="UniProtKB-KW"/>
</dbReference>
<keyword evidence="2" id="KW-0217">Developmental protein</keyword>
<evidence type="ECO:0000259" key="11">
    <source>
        <dbReference type="PROSITE" id="PS51526"/>
    </source>
</evidence>
<evidence type="ECO:0000256" key="3">
    <source>
        <dbReference type="ARBA" id="ARBA00022782"/>
    </source>
</evidence>
<evidence type="ECO:0000256" key="10">
    <source>
        <dbReference type="SAM" id="MobiDB-lite"/>
    </source>
</evidence>
<dbReference type="PANTHER" id="PTHR12619:SF5">
    <property type="entry name" value="TRANSCRIPTION FACTOR RFX4"/>
    <property type="match status" value="1"/>
</dbReference>
<dbReference type="Pfam" id="PF02257">
    <property type="entry name" value="RFX_DNA_binding"/>
    <property type="match status" value="1"/>
</dbReference>
<reference evidence="14" key="1">
    <citation type="journal article" date="2020" name="PLoS Negl. Trop. Dis.">
        <title>High-quality nuclear genome for Sarcoptes scabiei-A critical resource for a neglected parasite.</title>
        <authorList>
            <person name="Korhonen P.K."/>
            <person name="Gasser R.B."/>
            <person name="Ma G."/>
            <person name="Wang T."/>
            <person name="Stroehlein A.J."/>
            <person name="Young N.D."/>
            <person name="Ang C.S."/>
            <person name="Fernando D.D."/>
            <person name="Lu H.C."/>
            <person name="Taylor S."/>
            <person name="Reynolds S.L."/>
            <person name="Mofiz E."/>
            <person name="Najaraj S.H."/>
            <person name="Gowda H."/>
            <person name="Madugundu A."/>
            <person name="Renuse S."/>
            <person name="Holt D."/>
            <person name="Pandey A."/>
            <person name="Papenfuss A.T."/>
            <person name="Fischer K."/>
        </authorList>
    </citation>
    <scope>NUCLEOTIDE SEQUENCE [LARGE SCALE GENOMIC DNA]</scope>
</reference>
<keyword evidence="4" id="KW-0805">Transcription regulation</keyword>
<evidence type="ECO:0000256" key="6">
    <source>
        <dbReference type="ARBA" id="ARBA00023163"/>
    </source>
</evidence>
<evidence type="ECO:0000256" key="4">
    <source>
        <dbReference type="ARBA" id="ARBA00023015"/>
    </source>
</evidence>
<reference evidence="12" key="2">
    <citation type="submission" date="2020-01" db="EMBL/GenBank/DDBJ databases">
        <authorList>
            <person name="Korhonen P.K.K."/>
            <person name="Guangxu M.G."/>
            <person name="Wang T.W."/>
            <person name="Stroehlein A.J.S."/>
            <person name="Young N.D."/>
            <person name="Ang C.-S.A."/>
            <person name="Fernando D.W.F."/>
            <person name="Lu H.L."/>
            <person name="Taylor S.T."/>
            <person name="Ehtesham M.E.M."/>
            <person name="Najaraj S.H.N."/>
            <person name="Harsha G.H.G."/>
            <person name="Madugundu A.M."/>
            <person name="Renuse S.R."/>
            <person name="Holt D.H."/>
            <person name="Pandey A.P."/>
            <person name="Papenfuss A.P."/>
            <person name="Gasser R.B.G."/>
            <person name="Fischer K.F."/>
        </authorList>
    </citation>
    <scope>NUCLEOTIDE SEQUENCE</scope>
    <source>
        <strain evidence="12">SSS_KF_BRIS2020</strain>
    </source>
</reference>
<keyword evidence="6" id="KW-0804">Transcription</keyword>
<accession>A0A834REL8</accession>
<dbReference type="GO" id="GO:0000981">
    <property type="term" value="F:DNA-binding transcription factor activity, RNA polymerase II-specific"/>
    <property type="evidence" value="ECO:0007669"/>
    <property type="project" value="TreeGrafter"/>
</dbReference>
<evidence type="ECO:0000256" key="5">
    <source>
        <dbReference type="ARBA" id="ARBA00023125"/>
    </source>
</evidence>
<dbReference type="Proteomes" id="UP000070412">
    <property type="component" value="Unassembled WGS sequence"/>
</dbReference>
<feature type="region of interest" description="Disordered" evidence="10">
    <location>
        <begin position="1"/>
        <end position="42"/>
    </location>
</feature>
<evidence type="ECO:0000256" key="1">
    <source>
        <dbReference type="ARBA" id="ARBA00004123"/>
    </source>
</evidence>
<feature type="compositionally biased region" description="Polar residues" evidence="10">
    <location>
        <begin position="259"/>
        <end position="275"/>
    </location>
</feature>
<evidence type="ECO:0000256" key="7">
    <source>
        <dbReference type="ARBA" id="ARBA00023242"/>
    </source>
</evidence>
<dbReference type="PANTHER" id="PTHR12619">
    <property type="entry name" value="RFX TRANSCRIPTION FACTOR FAMILY"/>
    <property type="match status" value="1"/>
</dbReference>
<feature type="domain" description="RFX-type winged-helix" evidence="11">
    <location>
        <begin position="52"/>
        <end position="127"/>
    </location>
</feature>
<feature type="compositionally biased region" description="Low complexity" evidence="10">
    <location>
        <begin position="740"/>
        <end position="752"/>
    </location>
</feature>
<dbReference type="Pfam" id="PF25340">
    <property type="entry name" value="BCD_RFX"/>
    <property type="match status" value="1"/>
</dbReference>
<dbReference type="InterPro" id="IPR036388">
    <property type="entry name" value="WH-like_DNA-bd_sf"/>
</dbReference>
<dbReference type="InterPro" id="IPR036390">
    <property type="entry name" value="WH_DNA-bd_sf"/>
</dbReference>
<name>A0A834REL8_SARSC</name>
<dbReference type="InterPro" id="IPR039779">
    <property type="entry name" value="RFX-like"/>
</dbReference>
<dbReference type="OrthoDB" id="10056949at2759"/>
<dbReference type="GO" id="GO:0005634">
    <property type="term" value="C:nucleus"/>
    <property type="evidence" value="ECO:0007669"/>
    <property type="project" value="UniProtKB-SubCell"/>
</dbReference>
<sequence>MNDRRNNSTELSDFNKSQSHSSKMKANKSESKNETTNVQKTVSLRPHSTPATLMWLENNYELAEGVCIPRSVLYLHYIDFCQLNRVQPVNAASFGKIIRQQFPQLTTRRLGTRGQSRYHYYGISIKETSAYYQLSYSKKFAQKQCVAENGRKLNKITNSTNLNNFENGMNSKDYSNCKRFSRINSQGPIFANDPSMMMIHSQSNQYQNDLFCYENRSYQMNHQESNLDLDPLNLIIKHRKQIFSASNINNTGKDRYRSSETNTLETDVPKSSPSIENDYEKQYHYDSARMQAIFSGNGNGNPINIENNLGSNSLLPVLPPFPTAEEIELCHNYQNNTVPTFLLMYRAHCQRILDAIVRANFDEIHRLIYHFWQQIPSHLVSVAHSHLLINLLGICDIRLYRTIIKIFSMTFVQPLSEIANNQLESFIMAFDSMLQASIPAENPLLLNIKQGLAKHFIGFVKCLLRHCRMFDSLQTQLLNDQESIQQFCSNWSMIDVHGICTKTIELYRKTRSPKMSNLVISSKLQEKVYGILLQYLTEFRLIIANMVDCSQLLDLFESIWNESLRFFNTESLRISRKLSNVEKFFRQFLMIWNLAKQQIIKELNHINNSNDDLFKYYSDFFEDFCRLKMKDAYFDLCHETLFTNASLNQIPSIPSRIVYDPDDDMRLAKSNETVSYDLIETSNTLSYPSISNWNEEDSSYYNYQNGNYQDSCESLGSCNMIQSQWGQFASCRNVPRSYQQRSSSSNQIIERSTNGTSSQESTSQFQYDPYSQHYQARQDSLICFSMNFHANSIQVMAAPSSSASITGGNVAMNADDKWHMQKDSQNFQHYYSDQQR</sequence>
<dbReference type="EnsemblMetazoa" id="SSS_9s_mrna">
    <property type="protein sequence ID" value="KAF7495197.1"/>
    <property type="gene ID" value="SSS_9"/>
</dbReference>
<proteinExistence type="predicted"/>
<reference evidence="13" key="3">
    <citation type="submission" date="2022-06" db="UniProtKB">
        <authorList>
            <consortium name="EnsemblMetazoa"/>
        </authorList>
    </citation>
    <scope>IDENTIFICATION</scope>
</reference>
<dbReference type="Gene3D" id="1.10.10.10">
    <property type="entry name" value="Winged helix-like DNA-binding domain superfamily/Winged helix DNA-binding domain"/>
    <property type="match status" value="1"/>
</dbReference>
<evidence type="ECO:0000313" key="13">
    <source>
        <dbReference type="EnsemblMetazoa" id="KAF7495197.1"/>
    </source>
</evidence>
<evidence type="ECO:0000256" key="8">
    <source>
        <dbReference type="ARBA" id="ARBA00072476"/>
    </source>
</evidence>
<dbReference type="PROSITE" id="PS51526">
    <property type="entry name" value="RFX_DBD"/>
    <property type="match status" value="1"/>
</dbReference>
<organism evidence="12">
    <name type="scientific">Sarcoptes scabiei</name>
    <name type="common">Itch mite</name>
    <name type="synonym">Acarus scabiei</name>
    <dbReference type="NCBI Taxonomy" id="52283"/>
    <lineage>
        <taxon>Eukaryota</taxon>
        <taxon>Metazoa</taxon>
        <taxon>Ecdysozoa</taxon>
        <taxon>Arthropoda</taxon>
        <taxon>Chelicerata</taxon>
        <taxon>Arachnida</taxon>
        <taxon>Acari</taxon>
        <taxon>Acariformes</taxon>
        <taxon>Sarcoptiformes</taxon>
        <taxon>Astigmata</taxon>
        <taxon>Psoroptidia</taxon>
        <taxon>Sarcoptoidea</taxon>
        <taxon>Sarcoptidae</taxon>
        <taxon>Sarcoptinae</taxon>
        <taxon>Sarcoptes</taxon>
    </lineage>
</organism>
<protein>
    <recommendedName>
        <fullName evidence="8">DNA-binding protein RFX6</fullName>
    </recommendedName>
    <alternativeName>
        <fullName evidence="9">Regulatory factor X 6</fullName>
    </alternativeName>
</protein>
<dbReference type="FunFam" id="1.10.10.10:FF:000211">
    <property type="entry name" value="Regulatory factor X, 6"/>
    <property type="match status" value="1"/>
</dbReference>
<dbReference type="SUPFAM" id="SSF46785">
    <property type="entry name" value="Winged helix' DNA-binding domain"/>
    <property type="match status" value="1"/>
</dbReference>
<dbReference type="GO" id="GO:0000978">
    <property type="term" value="F:RNA polymerase II cis-regulatory region sequence-specific DNA binding"/>
    <property type="evidence" value="ECO:0007669"/>
    <property type="project" value="TreeGrafter"/>
</dbReference>